<sequence length="177" mass="20859">MIQNPNRNKSKDPYGNSESYPLLDNHQQIQKDKKKKKIKQKRIVFIIVASIVLVCVIFCLFFFHISPQNYCFGFTERDPDCNNYTSNYETFQFPITNNWFQLGQSTNLLFKQTHSWEIQIRDHGYNKTVSLTLEKGECYTVFRSVDSEKLCNSQMIARFDSCYELNGQTLICQDKSF</sequence>
<evidence type="ECO:0000256" key="2">
    <source>
        <dbReference type="SAM" id="Phobius"/>
    </source>
</evidence>
<evidence type="ECO:0000313" key="4">
    <source>
        <dbReference type="Proteomes" id="UP001150062"/>
    </source>
</evidence>
<keyword evidence="2" id="KW-0812">Transmembrane</keyword>
<dbReference type="EMBL" id="JAOAOG010000140">
    <property type="protein sequence ID" value="KAJ6245889.1"/>
    <property type="molecule type" value="Genomic_DNA"/>
</dbReference>
<keyword evidence="2" id="KW-1133">Transmembrane helix</keyword>
<reference evidence="3" key="1">
    <citation type="submission" date="2022-08" db="EMBL/GenBank/DDBJ databases">
        <title>Novel sulfate-reducing endosymbionts in the free-living metamonad Anaeramoeba.</title>
        <authorList>
            <person name="Jerlstrom-Hultqvist J."/>
            <person name="Cepicka I."/>
            <person name="Gallot-Lavallee L."/>
            <person name="Salas-Leiva D."/>
            <person name="Curtis B.A."/>
            <person name="Zahonova K."/>
            <person name="Pipaliya S."/>
            <person name="Dacks J."/>
            <person name="Roger A.J."/>
        </authorList>
    </citation>
    <scope>NUCLEOTIDE SEQUENCE</scope>
    <source>
        <strain evidence="3">Schooner1</strain>
    </source>
</reference>
<name>A0ABQ8YMP4_9EUKA</name>
<evidence type="ECO:0008006" key="5">
    <source>
        <dbReference type="Google" id="ProtNLM"/>
    </source>
</evidence>
<evidence type="ECO:0000313" key="3">
    <source>
        <dbReference type="EMBL" id="KAJ6245889.1"/>
    </source>
</evidence>
<comment type="caution">
    <text evidence="3">The sequence shown here is derived from an EMBL/GenBank/DDBJ whole genome shotgun (WGS) entry which is preliminary data.</text>
</comment>
<evidence type="ECO:0000256" key="1">
    <source>
        <dbReference type="SAM" id="MobiDB-lite"/>
    </source>
</evidence>
<proteinExistence type="predicted"/>
<dbReference type="Proteomes" id="UP001150062">
    <property type="component" value="Unassembled WGS sequence"/>
</dbReference>
<protein>
    <recommendedName>
        <fullName evidence="5">Transmembrane protein</fullName>
    </recommendedName>
</protein>
<keyword evidence="2" id="KW-0472">Membrane</keyword>
<organism evidence="3 4">
    <name type="scientific">Anaeramoeba flamelloides</name>
    <dbReference type="NCBI Taxonomy" id="1746091"/>
    <lineage>
        <taxon>Eukaryota</taxon>
        <taxon>Metamonada</taxon>
        <taxon>Anaeramoebidae</taxon>
        <taxon>Anaeramoeba</taxon>
    </lineage>
</organism>
<gene>
    <name evidence="3" type="ORF">M0813_19648</name>
</gene>
<feature type="transmembrane region" description="Helical" evidence="2">
    <location>
        <begin position="43"/>
        <end position="65"/>
    </location>
</feature>
<feature type="region of interest" description="Disordered" evidence="1">
    <location>
        <begin position="1"/>
        <end position="21"/>
    </location>
</feature>
<accession>A0ABQ8YMP4</accession>
<keyword evidence="4" id="KW-1185">Reference proteome</keyword>